<reference evidence="5" key="1">
    <citation type="submission" date="2020-11" db="EMBL/GenBank/DDBJ databases">
        <authorList>
            <person name="Tran Van P."/>
        </authorList>
    </citation>
    <scope>NUCLEOTIDE SEQUENCE</scope>
</reference>
<sequence length="79" mass="8764">VTIVATALVVILLLDVTSAQITFSKDWRPGGKRAVDNYGCQQMADLAVIKIRELIRRESLNILHCESDNHMTAPNDSVK</sequence>
<feature type="non-terminal residue" evidence="5">
    <location>
        <position position="1"/>
    </location>
</feature>
<feature type="signal peptide" evidence="4">
    <location>
        <begin position="1"/>
        <end position="19"/>
    </location>
</feature>
<feature type="non-terminal residue" evidence="5">
    <location>
        <position position="79"/>
    </location>
</feature>
<gene>
    <name evidence="5" type="ORF">OSB1V03_LOCUS20698</name>
</gene>
<dbReference type="GO" id="GO:0005576">
    <property type="term" value="C:extracellular region"/>
    <property type="evidence" value="ECO:0007669"/>
    <property type="project" value="UniProtKB-SubCell"/>
</dbReference>
<protein>
    <recommendedName>
        <fullName evidence="7">Adipokinetic hormone 2</fullName>
    </recommendedName>
</protein>
<keyword evidence="6" id="KW-1185">Reference proteome</keyword>
<feature type="chain" id="PRO_5036211286" description="Adipokinetic hormone 2" evidence="4">
    <location>
        <begin position="20"/>
        <end position="79"/>
    </location>
</feature>
<dbReference type="EMBL" id="CAJPIZ010035284">
    <property type="protein sequence ID" value="CAG2120752.1"/>
    <property type="molecule type" value="Genomic_DNA"/>
</dbReference>
<evidence type="ECO:0000313" key="6">
    <source>
        <dbReference type="Proteomes" id="UP000759131"/>
    </source>
</evidence>
<name>A0A7R9LQ71_9ACAR</name>
<keyword evidence="3 4" id="KW-0732">Signal</keyword>
<comment type="subcellular location">
    <subcellularLocation>
        <location evidence="1">Secreted</location>
    </subcellularLocation>
</comment>
<dbReference type="GO" id="GO:0005179">
    <property type="term" value="F:hormone activity"/>
    <property type="evidence" value="ECO:0007669"/>
    <property type="project" value="InterPro"/>
</dbReference>
<proteinExistence type="predicted"/>
<dbReference type="Pfam" id="PF06377">
    <property type="entry name" value="Adipokin_hormo"/>
    <property type="match status" value="1"/>
</dbReference>
<dbReference type="Proteomes" id="UP000759131">
    <property type="component" value="Unassembled WGS sequence"/>
</dbReference>
<dbReference type="InterPro" id="IPR010475">
    <property type="entry name" value="AKH/RPCH_hormone"/>
</dbReference>
<accession>A0A7R9LQ71</accession>
<evidence type="ECO:0000256" key="4">
    <source>
        <dbReference type="SAM" id="SignalP"/>
    </source>
</evidence>
<keyword evidence="2" id="KW-0964">Secreted</keyword>
<dbReference type="EMBL" id="OC889859">
    <property type="protein sequence ID" value="CAD7645838.1"/>
    <property type="molecule type" value="Genomic_DNA"/>
</dbReference>
<evidence type="ECO:0000256" key="1">
    <source>
        <dbReference type="ARBA" id="ARBA00004613"/>
    </source>
</evidence>
<dbReference type="AlphaFoldDB" id="A0A7R9LQ71"/>
<evidence type="ECO:0000256" key="3">
    <source>
        <dbReference type="ARBA" id="ARBA00022729"/>
    </source>
</evidence>
<evidence type="ECO:0008006" key="7">
    <source>
        <dbReference type="Google" id="ProtNLM"/>
    </source>
</evidence>
<dbReference type="OrthoDB" id="6507449at2759"/>
<evidence type="ECO:0000256" key="2">
    <source>
        <dbReference type="ARBA" id="ARBA00022525"/>
    </source>
</evidence>
<organism evidence="5">
    <name type="scientific">Medioppia subpectinata</name>
    <dbReference type="NCBI Taxonomy" id="1979941"/>
    <lineage>
        <taxon>Eukaryota</taxon>
        <taxon>Metazoa</taxon>
        <taxon>Ecdysozoa</taxon>
        <taxon>Arthropoda</taxon>
        <taxon>Chelicerata</taxon>
        <taxon>Arachnida</taxon>
        <taxon>Acari</taxon>
        <taxon>Acariformes</taxon>
        <taxon>Sarcoptiformes</taxon>
        <taxon>Oribatida</taxon>
        <taxon>Brachypylina</taxon>
        <taxon>Oppioidea</taxon>
        <taxon>Oppiidae</taxon>
        <taxon>Medioppia</taxon>
    </lineage>
</organism>
<evidence type="ECO:0000313" key="5">
    <source>
        <dbReference type="EMBL" id="CAD7645838.1"/>
    </source>
</evidence>